<dbReference type="Proteomes" id="UP000033945">
    <property type="component" value="Unassembled WGS sequence"/>
</dbReference>
<evidence type="ECO:0000313" key="1">
    <source>
        <dbReference type="EMBL" id="KKT62987.1"/>
    </source>
</evidence>
<name>A0A0G1L2X5_9BACT</name>
<protein>
    <submittedName>
        <fullName evidence="1">Uncharacterized protein</fullName>
    </submittedName>
</protein>
<dbReference type="EMBL" id="LCIT01000007">
    <property type="protein sequence ID" value="KKT62987.1"/>
    <property type="molecule type" value="Genomic_DNA"/>
</dbReference>
<proteinExistence type="predicted"/>
<accession>A0A0G1L2X5</accession>
<gene>
    <name evidence="1" type="ORF">UW55_C0007G0027</name>
</gene>
<organism evidence="1 2">
    <name type="scientific">Candidatus Giovannonibacteria bacterium GW2011_GWA2_44_26</name>
    <dbReference type="NCBI Taxonomy" id="1618648"/>
    <lineage>
        <taxon>Bacteria</taxon>
        <taxon>Candidatus Giovannoniibacteriota</taxon>
    </lineage>
</organism>
<reference evidence="1 2" key="1">
    <citation type="journal article" date="2015" name="Nature">
        <title>rRNA introns, odd ribosomes, and small enigmatic genomes across a large radiation of phyla.</title>
        <authorList>
            <person name="Brown C.T."/>
            <person name="Hug L.A."/>
            <person name="Thomas B.C."/>
            <person name="Sharon I."/>
            <person name="Castelle C.J."/>
            <person name="Singh A."/>
            <person name="Wilkins M.J."/>
            <person name="Williams K.H."/>
            <person name="Banfield J.F."/>
        </authorList>
    </citation>
    <scope>NUCLEOTIDE SEQUENCE [LARGE SCALE GENOMIC DNA]</scope>
</reference>
<sequence>MSESIQKFKEMADRAETIAVRLGKADDIAKALAGALAHQTFLKAGKKSHIDSDNLSERTKNCVSVLFGENSNPFDRNFDAKENILIKLDTKSLPVSSLKYEQDGDMLKIILESAEAKSFDPKIVSVEKEAVPTDLLLLINPAEAEVESLLSETAHKNAVKLSIKEKSLAVKSTEILEAFFGEIPDEFKEVVWFLAAHEEKTNHPPKKETLALLGRLLDQNLAYEKIKKAKEALRPSDFWKLFGRALARSSFEKETATTWAFLPKTDFAKTNEGERNLLAILEEMRSLRPESNFFALLWESSLAPATKSINALLAGNDASKLKTLAELLGSFPASSYFFAKGFATFSEAELKIRGFIRRVL</sequence>
<comment type="caution">
    <text evidence="1">The sequence shown here is derived from an EMBL/GenBank/DDBJ whole genome shotgun (WGS) entry which is preliminary data.</text>
</comment>
<evidence type="ECO:0000313" key="2">
    <source>
        <dbReference type="Proteomes" id="UP000033945"/>
    </source>
</evidence>
<dbReference type="AlphaFoldDB" id="A0A0G1L2X5"/>